<evidence type="ECO:0000256" key="1">
    <source>
        <dbReference type="ARBA" id="ARBA00007768"/>
    </source>
</evidence>
<dbReference type="PANTHER" id="PTHR12598:SF0">
    <property type="entry name" value="COPPER HOMEOSTASIS PROTEIN CUTC HOMOLOG"/>
    <property type="match status" value="1"/>
</dbReference>
<dbReference type="InterPro" id="IPR036822">
    <property type="entry name" value="CutC-like_dom_sf"/>
</dbReference>
<dbReference type="EMBL" id="JACATN010000004">
    <property type="protein sequence ID" value="MBT2162529.1"/>
    <property type="molecule type" value="Genomic_DNA"/>
</dbReference>
<dbReference type="SUPFAM" id="SSF110395">
    <property type="entry name" value="CutC-like"/>
    <property type="match status" value="1"/>
</dbReference>
<name>A0ABS5WGK4_9FLAO</name>
<reference evidence="3 4" key="1">
    <citation type="submission" date="2020-06" db="EMBL/GenBank/DDBJ databases">
        <authorList>
            <person name="Isaeva M.P."/>
            <person name="Chernysheva N.Y."/>
        </authorList>
    </citation>
    <scope>NUCLEOTIDE SEQUENCE [LARGE SCALE GENOMIC DNA]</scope>
    <source>
        <strain evidence="3 4">KMM 6746</strain>
    </source>
</reference>
<dbReference type="Pfam" id="PF03932">
    <property type="entry name" value="CutC"/>
    <property type="match status" value="1"/>
</dbReference>
<evidence type="ECO:0000313" key="3">
    <source>
        <dbReference type="EMBL" id="MBT2162529.1"/>
    </source>
</evidence>
<keyword evidence="4" id="KW-1185">Reference proteome</keyword>
<reference evidence="4" key="2">
    <citation type="submission" date="2023-07" db="EMBL/GenBank/DDBJ databases">
        <title>Zobellia barbeyronii sp. nov., a new marine flavobacterium, isolated from green and red algae.</title>
        <authorList>
            <person name="Nedashkovskaya O.I."/>
            <person name="Otstavnykh N."/>
            <person name="Zhukova N."/>
            <person name="Guzev K."/>
            <person name="Chausova V."/>
            <person name="Tekutyeva L."/>
            <person name="Mikhailov V."/>
            <person name="Isaeva M."/>
        </authorList>
    </citation>
    <scope>NUCLEOTIDE SEQUENCE [LARGE SCALE GENOMIC DNA]</scope>
    <source>
        <strain evidence="4">KMM 6746</strain>
    </source>
</reference>
<dbReference type="PANTHER" id="PTHR12598">
    <property type="entry name" value="COPPER HOMEOSTASIS PROTEIN CUTC"/>
    <property type="match status" value="1"/>
</dbReference>
<evidence type="ECO:0000313" key="4">
    <source>
        <dbReference type="Proteomes" id="UP000740413"/>
    </source>
</evidence>
<comment type="subcellular location">
    <subcellularLocation>
        <location evidence="2">Cytoplasm</location>
    </subcellularLocation>
</comment>
<protein>
    <recommendedName>
        <fullName evidence="2">PF03932 family protein CutC</fullName>
    </recommendedName>
</protein>
<dbReference type="HAMAP" id="MF_00795">
    <property type="entry name" value="CutC"/>
    <property type="match status" value="1"/>
</dbReference>
<keyword evidence="2" id="KW-0963">Cytoplasm</keyword>
<dbReference type="InterPro" id="IPR005627">
    <property type="entry name" value="CutC-like"/>
</dbReference>
<organism evidence="3 4">
    <name type="scientific">Zobellia barbeyronii</name>
    <dbReference type="NCBI Taxonomy" id="2748009"/>
    <lineage>
        <taxon>Bacteria</taxon>
        <taxon>Pseudomonadati</taxon>
        <taxon>Bacteroidota</taxon>
        <taxon>Flavobacteriia</taxon>
        <taxon>Flavobacteriales</taxon>
        <taxon>Flavobacteriaceae</taxon>
        <taxon>Zobellia</taxon>
    </lineage>
</organism>
<sequence>MLVEVCANSLQSALNAQKAGAHRIELCSELAVGGITPSYGLLKSVRERISIPVHVLIRPRSGDFSYTMDEFEIMKENIALCAKLGFEGIVSGVLKADFSVDTNRTRELIEASGSLKFTFHRAFDWVEDPFEALSQLEALNVDYILTSGQQKSAPEGLGLLKSLHEKASTCSIMPGGGVRSANVMDFKNGGFNAVHLSGAKFLRTLPDTDKVSMNSPSFLRDTEIAVTDSETIIDIVNRVK</sequence>
<evidence type="ECO:0000256" key="2">
    <source>
        <dbReference type="HAMAP-Rule" id="MF_00795"/>
    </source>
</evidence>
<accession>A0ABS5WGK4</accession>
<proteinExistence type="inferred from homology"/>
<dbReference type="Proteomes" id="UP000740413">
    <property type="component" value="Unassembled WGS sequence"/>
</dbReference>
<gene>
    <name evidence="2" type="primary">cutC</name>
    <name evidence="3" type="ORF">HW347_14755</name>
</gene>
<comment type="caution">
    <text evidence="2">Once thought to be involved in copper homeostasis, experiments in E.coli have shown this is not the case.</text>
</comment>
<dbReference type="Gene3D" id="3.20.20.380">
    <property type="entry name" value="Copper homeostasis (CutC) domain"/>
    <property type="match status" value="1"/>
</dbReference>
<dbReference type="RefSeq" id="WP_214612539.1">
    <property type="nucleotide sequence ID" value="NZ_JACATN010000004.1"/>
</dbReference>
<comment type="caution">
    <text evidence="3">The sequence shown here is derived from an EMBL/GenBank/DDBJ whole genome shotgun (WGS) entry which is preliminary data.</text>
</comment>
<comment type="similarity">
    <text evidence="1 2">Belongs to the CutC family.</text>
</comment>